<dbReference type="PANTHER" id="PTHR42973:SF22">
    <property type="entry name" value="FAD-BINDING PCMH-TYPE DOMAIN-CONTAINING PROTEIN-RELATED"/>
    <property type="match status" value="1"/>
</dbReference>
<dbReference type="InterPro" id="IPR036318">
    <property type="entry name" value="FAD-bd_PCMH-like_sf"/>
</dbReference>
<evidence type="ECO:0000259" key="5">
    <source>
        <dbReference type="Pfam" id="PF01565"/>
    </source>
</evidence>
<dbReference type="Gene3D" id="3.30.465.10">
    <property type="match status" value="1"/>
</dbReference>
<gene>
    <name evidence="6" type="ORF">BDW59DRAFT_168318</name>
</gene>
<dbReference type="Proteomes" id="UP001610335">
    <property type="component" value="Unassembled WGS sequence"/>
</dbReference>
<evidence type="ECO:0000256" key="1">
    <source>
        <dbReference type="ARBA" id="ARBA00005466"/>
    </source>
</evidence>
<dbReference type="InterPro" id="IPR016169">
    <property type="entry name" value="FAD-bd_PCMH_sub2"/>
</dbReference>
<dbReference type="InterPro" id="IPR050416">
    <property type="entry name" value="FAD-linked_Oxidoreductase"/>
</dbReference>
<accession>A0ABR4J527</accession>
<keyword evidence="7" id="KW-1185">Reference proteome</keyword>
<comment type="caution">
    <text evidence="6">The sequence shown here is derived from an EMBL/GenBank/DDBJ whole genome shotgun (WGS) entry which is preliminary data.</text>
</comment>
<evidence type="ECO:0000313" key="7">
    <source>
        <dbReference type="Proteomes" id="UP001610335"/>
    </source>
</evidence>
<comment type="similarity">
    <text evidence="1">Belongs to the oxygen-dependent FAD-linked oxidoreductase family.</text>
</comment>
<name>A0ABR4J527_9EURO</name>
<keyword evidence="3" id="KW-0274">FAD</keyword>
<proteinExistence type="inferred from homology"/>
<evidence type="ECO:0000256" key="4">
    <source>
        <dbReference type="ARBA" id="ARBA00023002"/>
    </source>
</evidence>
<dbReference type="SUPFAM" id="SSF56176">
    <property type="entry name" value="FAD-binding/transporter-associated domain-like"/>
    <property type="match status" value="1"/>
</dbReference>
<evidence type="ECO:0000256" key="2">
    <source>
        <dbReference type="ARBA" id="ARBA00022630"/>
    </source>
</evidence>
<dbReference type="EMBL" id="JBFXLS010000001">
    <property type="protein sequence ID" value="KAL2834986.1"/>
    <property type="molecule type" value="Genomic_DNA"/>
</dbReference>
<dbReference type="PANTHER" id="PTHR42973">
    <property type="entry name" value="BINDING OXIDOREDUCTASE, PUTATIVE (AFU_ORTHOLOGUE AFUA_1G17690)-RELATED"/>
    <property type="match status" value="1"/>
</dbReference>
<evidence type="ECO:0000256" key="3">
    <source>
        <dbReference type="ARBA" id="ARBA00022827"/>
    </source>
</evidence>
<protein>
    <recommendedName>
        <fullName evidence="5">FAD linked oxidase N-terminal domain-containing protein</fullName>
    </recommendedName>
</protein>
<evidence type="ECO:0000313" key="6">
    <source>
        <dbReference type="EMBL" id="KAL2834986.1"/>
    </source>
</evidence>
<organism evidence="6 7">
    <name type="scientific">Aspergillus cavernicola</name>
    <dbReference type="NCBI Taxonomy" id="176166"/>
    <lineage>
        <taxon>Eukaryota</taxon>
        <taxon>Fungi</taxon>
        <taxon>Dikarya</taxon>
        <taxon>Ascomycota</taxon>
        <taxon>Pezizomycotina</taxon>
        <taxon>Eurotiomycetes</taxon>
        <taxon>Eurotiomycetidae</taxon>
        <taxon>Eurotiales</taxon>
        <taxon>Aspergillaceae</taxon>
        <taxon>Aspergillus</taxon>
        <taxon>Aspergillus subgen. Nidulantes</taxon>
    </lineage>
</organism>
<keyword evidence="2" id="KW-0285">Flavoprotein</keyword>
<dbReference type="InterPro" id="IPR006094">
    <property type="entry name" value="Oxid_FAD_bind_N"/>
</dbReference>
<sequence length="357" mass="38744">MSRSIGTLVTSLRLVSPQAQQLQGWLESDHDASIVLLWSAACFESASFVVLPKSPRDITIVLKVITALRLTFSASTRHPGLVVDLRNLNQVAVADDKKIVSLGPGALWGEVYTALDPHEVSVIGGRIASMGARGLILGGIISVHNIWYELGIYQLEQNRCSDTRTTVGLIAGLDAVTLGLIYSEPSPQQPACFAPFKDIPATAHPILATNGTVLVLSQILGAAASATPPHSKINAQLYKDTFVPQPVTAAMVQYGLEKGGNCLGLAPENAQWWTTLIDWEHEKDDAAVREVSITTEGWKALGQEIGLHDSFLYMDDASRDQNPLLSYGEESLRRLEVVSLRYDPAQVFQDLQNNGFC</sequence>
<keyword evidence="4" id="KW-0560">Oxidoreductase</keyword>
<dbReference type="Pfam" id="PF01565">
    <property type="entry name" value="FAD_binding_4"/>
    <property type="match status" value="1"/>
</dbReference>
<feature type="domain" description="FAD linked oxidase N-terminal" evidence="5">
    <location>
        <begin position="73"/>
        <end position="148"/>
    </location>
</feature>
<reference evidence="6 7" key="1">
    <citation type="submission" date="2024-07" db="EMBL/GenBank/DDBJ databases">
        <title>Section-level genome sequencing and comparative genomics of Aspergillus sections Usti and Cavernicolus.</title>
        <authorList>
            <consortium name="Lawrence Berkeley National Laboratory"/>
            <person name="Nybo J.L."/>
            <person name="Vesth T.C."/>
            <person name="Theobald S."/>
            <person name="Frisvad J.C."/>
            <person name="Larsen T.O."/>
            <person name="Kjaerboelling I."/>
            <person name="Rothschild-Mancinelli K."/>
            <person name="Lyhne E.K."/>
            <person name="Kogle M.E."/>
            <person name="Barry K."/>
            <person name="Clum A."/>
            <person name="Na H."/>
            <person name="Ledsgaard L."/>
            <person name="Lin J."/>
            <person name="Lipzen A."/>
            <person name="Kuo A."/>
            <person name="Riley R."/>
            <person name="Mondo S."/>
            <person name="LaButti K."/>
            <person name="Haridas S."/>
            <person name="Pangalinan J."/>
            <person name="Salamov A.A."/>
            <person name="Simmons B.A."/>
            <person name="Magnuson J.K."/>
            <person name="Chen J."/>
            <person name="Drula E."/>
            <person name="Henrissat B."/>
            <person name="Wiebenga A."/>
            <person name="Lubbers R.J."/>
            <person name="Gomes A.C."/>
            <person name="Makela M.R."/>
            <person name="Stajich J."/>
            <person name="Grigoriev I.V."/>
            <person name="Mortensen U.H."/>
            <person name="De vries R.P."/>
            <person name="Baker S.E."/>
            <person name="Andersen M.R."/>
        </authorList>
    </citation>
    <scope>NUCLEOTIDE SEQUENCE [LARGE SCALE GENOMIC DNA]</scope>
    <source>
        <strain evidence="6 7">CBS 600.67</strain>
    </source>
</reference>